<organism evidence="1 2">
    <name type="scientific">Pseudonocardia sulfidoxydans NBRC 16205</name>
    <dbReference type="NCBI Taxonomy" id="1223511"/>
    <lineage>
        <taxon>Bacteria</taxon>
        <taxon>Bacillati</taxon>
        <taxon>Actinomycetota</taxon>
        <taxon>Actinomycetes</taxon>
        <taxon>Pseudonocardiales</taxon>
        <taxon>Pseudonocardiaceae</taxon>
        <taxon>Pseudonocardia</taxon>
    </lineage>
</organism>
<dbReference type="AlphaFoldDB" id="A0A511DK09"/>
<evidence type="ECO:0008006" key="3">
    <source>
        <dbReference type="Google" id="ProtNLM"/>
    </source>
</evidence>
<reference evidence="1 2" key="1">
    <citation type="submission" date="2019-07" db="EMBL/GenBank/DDBJ databases">
        <title>Whole genome shotgun sequence of Pseudonocardia sulfidoxydans NBRC 16205.</title>
        <authorList>
            <person name="Hosoyama A."/>
            <person name="Uohara A."/>
            <person name="Ohji S."/>
            <person name="Ichikawa N."/>
        </authorList>
    </citation>
    <scope>NUCLEOTIDE SEQUENCE [LARGE SCALE GENOMIC DNA]</scope>
    <source>
        <strain evidence="1 2">NBRC 16205</strain>
    </source>
</reference>
<sequence length="471" mass="50659">MGVHALPLEASMSRPAAPNSAFERALDASGMSRKGLARRIRDLAAERGEQSSADHISVKRWLDGVQPRPETSILIVAALSERLGRTLTAAALGFTAALEGDARPRNAVTPVSYPLDGSELSRTLALVASRDLDTPQAHDLLEWDASAVPVIVSRYLFGHLPVPAEHSVGGNPINADAIRRTTAQLMDLDFQLGGGHTRKLLLFYFRDQVLPLFDALPSQRRNDLFVATAELAQMLGWSAYDAGRHGAAQRYFVHSLRLAKEAGDDLLAARLLANLSHQANYLGSFHNAVELARAAQHAAQRCRAGRTTAMLHAMEARALASLDDGAGCAAALHLAELSLDRAVDASEPDWISYFTPEELAGEAAHCFRDMRRPAETGHFGALAIGAPNTPARTTAFINLVTAAGFLEGGHVEQALTTARHAIELAGPLRSSRYQRYVRDFLRSAAKTHPRSPLVSDLVASSAAVLAKDMST</sequence>
<dbReference type="EMBL" id="BJVJ01000018">
    <property type="protein sequence ID" value="GEL23378.1"/>
    <property type="molecule type" value="Genomic_DNA"/>
</dbReference>
<dbReference type="Proteomes" id="UP000321685">
    <property type="component" value="Unassembled WGS sequence"/>
</dbReference>
<evidence type="ECO:0000313" key="2">
    <source>
        <dbReference type="Proteomes" id="UP000321685"/>
    </source>
</evidence>
<protein>
    <recommendedName>
        <fullName evidence="3">Transcriptional regulator</fullName>
    </recommendedName>
</protein>
<keyword evidence="2" id="KW-1185">Reference proteome</keyword>
<proteinExistence type="predicted"/>
<comment type="caution">
    <text evidence="1">The sequence shown here is derived from an EMBL/GenBank/DDBJ whole genome shotgun (WGS) entry which is preliminary data.</text>
</comment>
<accession>A0A511DK09</accession>
<dbReference type="Gene3D" id="1.25.40.10">
    <property type="entry name" value="Tetratricopeptide repeat domain"/>
    <property type="match status" value="1"/>
</dbReference>
<gene>
    <name evidence="1" type="ORF">PSU4_23320</name>
</gene>
<name>A0A511DK09_9PSEU</name>
<evidence type="ECO:0000313" key="1">
    <source>
        <dbReference type="EMBL" id="GEL23378.1"/>
    </source>
</evidence>
<dbReference type="InterPro" id="IPR011990">
    <property type="entry name" value="TPR-like_helical_dom_sf"/>
</dbReference>